<reference evidence="5" key="1">
    <citation type="journal article" date="2015" name="Nature">
        <title>Complex archaea that bridge the gap between prokaryotes and eukaryotes.</title>
        <authorList>
            <person name="Spang A."/>
            <person name="Saw J.H."/>
            <person name="Jorgensen S.L."/>
            <person name="Zaremba-Niedzwiedzka K."/>
            <person name="Martijn J."/>
            <person name="Lind A.E."/>
            <person name="van Eijk R."/>
            <person name="Schleper C."/>
            <person name="Guy L."/>
            <person name="Ettema T.J."/>
        </authorList>
    </citation>
    <scope>NUCLEOTIDE SEQUENCE</scope>
</reference>
<comment type="caution">
    <text evidence="5">The sequence shown here is derived from an EMBL/GenBank/DDBJ whole genome shotgun (WGS) entry which is preliminary data.</text>
</comment>
<evidence type="ECO:0000256" key="3">
    <source>
        <dbReference type="ARBA" id="ARBA00022679"/>
    </source>
</evidence>
<proteinExistence type="predicted"/>
<dbReference type="InterPro" id="IPR050390">
    <property type="entry name" value="C5-Methyltransferase"/>
</dbReference>
<dbReference type="GO" id="GO:0003886">
    <property type="term" value="F:DNA (cytosine-5-)-methyltransferase activity"/>
    <property type="evidence" value="ECO:0007669"/>
    <property type="project" value="UniProtKB-EC"/>
</dbReference>
<protein>
    <recommendedName>
        <fullName evidence="1">DNA (cytosine-5-)-methyltransferase</fullName>
        <ecNumber evidence="1">2.1.1.37</ecNumber>
    </recommendedName>
</protein>
<keyword evidence="3" id="KW-0808">Transferase</keyword>
<dbReference type="NCBIfam" id="TIGR00675">
    <property type="entry name" value="dcm"/>
    <property type="match status" value="1"/>
</dbReference>
<dbReference type="InterPro" id="IPR029063">
    <property type="entry name" value="SAM-dependent_MTases_sf"/>
</dbReference>
<dbReference type="PROSITE" id="PS51679">
    <property type="entry name" value="SAM_MT_C5"/>
    <property type="match status" value="1"/>
</dbReference>
<dbReference type="GO" id="GO:0003677">
    <property type="term" value="F:DNA binding"/>
    <property type="evidence" value="ECO:0007669"/>
    <property type="project" value="TreeGrafter"/>
</dbReference>
<evidence type="ECO:0000313" key="5">
    <source>
        <dbReference type="EMBL" id="KKM00484.1"/>
    </source>
</evidence>
<evidence type="ECO:0000256" key="4">
    <source>
        <dbReference type="ARBA" id="ARBA00022691"/>
    </source>
</evidence>
<keyword evidence="4" id="KW-0949">S-adenosyl-L-methionine</keyword>
<dbReference type="EC" id="2.1.1.37" evidence="1"/>
<dbReference type="EMBL" id="LAZR01017423">
    <property type="protein sequence ID" value="KKM00484.1"/>
    <property type="molecule type" value="Genomic_DNA"/>
</dbReference>
<gene>
    <name evidence="5" type="ORF">LCGC14_1803990</name>
</gene>
<dbReference type="AlphaFoldDB" id="A0A0F9GNW3"/>
<accession>A0A0F9GNW3</accession>
<dbReference type="InterPro" id="IPR001525">
    <property type="entry name" value="C5_MeTfrase"/>
</dbReference>
<evidence type="ECO:0000256" key="1">
    <source>
        <dbReference type="ARBA" id="ARBA00011975"/>
    </source>
</evidence>
<dbReference type="Gene3D" id="3.40.50.150">
    <property type="entry name" value="Vaccinia Virus protein VP39"/>
    <property type="match status" value="1"/>
</dbReference>
<dbReference type="PANTHER" id="PTHR10629">
    <property type="entry name" value="CYTOSINE-SPECIFIC METHYLTRANSFERASE"/>
    <property type="match status" value="1"/>
</dbReference>
<name>A0A0F9GNW3_9ZZZZ</name>
<dbReference type="Pfam" id="PF00145">
    <property type="entry name" value="DNA_methylase"/>
    <property type="match status" value="1"/>
</dbReference>
<dbReference type="SUPFAM" id="SSF53335">
    <property type="entry name" value="S-adenosyl-L-methionine-dependent methyltransferases"/>
    <property type="match status" value="1"/>
</dbReference>
<keyword evidence="2" id="KW-0489">Methyltransferase</keyword>
<sequence length="224" mass="25022">MRYGDLFAGGGGLSLGLERAGMECAWQVEVDPYATKVLEDNRPDVRRWGDVRTFPPMVSTIMGPVWQRSEWAVDLICGGFPCIDISDNGKKTGLGGKHSSLWFEMLRVIRLVRPRYIIVENVAGLLVRGLDRVLGTLAESGYDAEWDVLPACAFGAPQPRERVFVVAYSRVRGRSIERELRILGQIRGLTDSLAAGEHRASHAARVVRRMDANATSRLDRRNQR</sequence>
<dbReference type="PRINTS" id="PR00105">
    <property type="entry name" value="C5METTRFRASE"/>
</dbReference>
<dbReference type="InterPro" id="IPR018117">
    <property type="entry name" value="C5_DNA_meth_AS"/>
</dbReference>
<dbReference type="GO" id="GO:0044027">
    <property type="term" value="P:negative regulation of gene expression via chromosomal CpG island methylation"/>
    <property type="evidence" value="ECO:0007669"/>
    <property type="project" value="TreeGrafter"/>
</dbReference>
<dbReference type="GO" id="GO:0032259">
    <property type="term" value="P:methylation"/>
    <property type="evidence" value="ECO:0007669"/>
    <property type="project" value="UniProtKB-KW"/>
</dbReference>
<evidence type="ECO:0000256" key="2">
    <source>
        <dbReference type="ARBA" id="ARBA00022603"/>
    </source>
</evidence>
<dbReference type="GO" id="GO:0005634">
    <property type="term" value="C:nucleus"/>
    <property type="evidence" value="ECO:0007669"/>
    <property type="project" value="TreeGrafter"/>
</dbReference>
<dbReference type="PANTHER" id="PTHR10629:SF52">
    <property type="entry name" value="DNA (CYTOSINE-5)-METHYLTRANSFERASE 1"/>
    <property type="match status" value="1"/>
</dbReference>
<dbReference type="PROSITE" id="PS00094">
    <property type="entry name" value="C5_MTASE_1"/>
    <property type="match status" value="1"/>
</dbReference>
<organism evidence="5">
    <name type="scientific">marine sediment metagenome</name>
    <dbReference type="NCBI Taxonomy" id="412755"/>
    <lineage>
        <taxon>unclassified sequences</taxon>
        <taxon>metagenomes</taxon>
        <taxon>ecological metagenomes</taxon>
    </lineage>
</organism>